<accession>A0A2T3XL63</accession>
<dbReference type="InterPro" id="IPR006660">
    <property type="entry name" value="Arsenate_reductase-like"/>
</dbReference>
<gene>
    <name evidence="3" type="ORF">C9I57_29100</name>
</gene>
<comment type="similarity">
    <text evidence="1 2">Belongs to the ArsC family.</text>
</comment>
<name>A0A2T3XL63_9BURK</name>
<protein>
    <recommendedName>
        <fullName evidence="5">Nitrogenase-associated protein</fullName>
    </recommendedName>
</protein>
<dbReference type="Proteomes" id="UP000240638">
    <property type="component" value="Unassembled WGS sequence"/>
</dbReference>
<dbReference type="Pfam" id="PF03960">
    <property type="entry name" value="ArsC"/>
    <property type="match status" value="1"/>
</dbReference>
<dbReference type="PROSITE" id="PS51353">
    <property type="entry name" value="ARSC"/>
    <property type="match status" value="1"/>
</dbReference>
<evidence type="ECO:0000313" key="3">
    <source>
        <dbReference type="EMBL" id="PTB17264.1"/>
    </source>
</evidence>
<sequence>MTHVIFYEKPGCSANAAQKALLIAAGHTLEVRNLLRWPWTPKTLFAFLEPLLVPEWFNRAAPEIKSGRLAPELLDAASALACLLAEPLLIRRPLMEANGMRVVGFDAEHVDASIGLGPLKKAQIGGNCPLGDRSAASCTRVSSEPLRDDSSTACKRRIQRNLNAEWRE</sequence>
<evidence type="ECO:0000256" key="1">
    <source>
        <dbReference type="ARBA" id="ARBA00007198"/>
    </source>
</evidence>
<evidence type="ECO:0000256" key="2">
    <source>
        <dbReference type="PROSITE-ProRule" id="PRU01282"/>
    </source>
</evidence>
<dbReference type="AlphaFoldDB" id="A0A2T3XL63"/>
<dbReference type="EMBL" id="PYUC01000021">
    <property type="protein sequence ID" value="PTB17264.1"/>
    <property type="molecule type" value="Genomic_DNA"/>
</dbReference>
<dbReference type="Gene3D" id="3.40.30.10">
    <property type="entry name" value="Glutaredoxin"/>
    <property type="match status" value="1"/>
</dbReference>
<dbReference type="InterPro" id="IPR036249">
    <property type="entry name" value="Thioredoxin-like_sf"/>
</dbReference>
<evidence type="ECO:0008006" key="5">
    <source>
        <dbReference type="Google" id="ProtNLM"/>
    </source>
</evidence>
<dbReference type="SUPFAM" id="SSF52833">
    <property type="entry name" value="Thioredoxin-like"/>
    <property type="match status" value="1"/>
</dbReference>
<dbReference type="NCBIfam" id="TIGR01616">
    <property type="entry name" value="nitro_assoc"/>
    <property type="match status" value="1"/>
</dbReference>
<evidence type="ECO:0000313" key="4">
    <source>
        <dbReference type="Proteomes" id="UP000240638"/>
    </source>
</evidence>
<proteinExistence type="inferred from homology"/>
<dbReference type="RefSeq" id="WP_107154013.1">
    <property type="nucleotide sequence ID" value="NZ_PYUC01000021.1"/>
</dbReference>
<reference evidence="3 4" key="1">
    <citation type="submission" date="2018-03" db="EMBL/GenBank/DDBJ databases">
        <title>Whole genome analyses suggest that Burkholderia sensu lato contains two further novel genera in the rhizoxinica-symbiotica group Mycetohabitans gen. nov., and Trinickia gen. nov.: implications for the evolution of diazotrophy and nodulation in the Burkholderiaceae.</title>
        <authorList>
            <person name="Estrada De Los Santos P."/>
            <person name="Palmer M."/>
            <person name="Chavez-Ramirez B."/>
            <person name="Steenkamp E.T."/>
            <person name="Hirsch A.M."/>
            <person name="Manyaka P."/>
            <person name="Maluk M."/>
            <person name="Lafos M."/>
            <person name="Crook M."/>
            <person name="Gross E."/>
            <person name="Simon M.F."/>
            <person name="Bueno Dos Reis Junior F."/>
            <person name="Poole P.S."/>
            <person name="Venter S.N."/>
            <person name="James E.K."/>
        </authorList>
    </citation>
    <scope>NUCLEOTIDE SEQUENCE [LARGE SCALE GENOMIC DNA]</scope>
    <source>
        <strain evidence="3 4">JPY-366</strain>
    </source>
</reference>
<comment type="caution">
    <text evidence="3">The sequence shown here is derived from an EMBL/GenBank/DDBJ whole genome shotgun (WGS) entry which is preliminary data.</text>
</comment>
<dbReference type="InterPro" id="IPR006503">
    <property type="entry name" value="Nase-assoc"/>
</dbReference>
<organism evidence="3 4">
    <name type="scientific">Trinickia symbiotica</name>
    <dbReference type="NCBI Taxonomy" id="863227"/>
    <lineage>
        <taxon>Bacteria</taxon>
        <taxon>Pseudomonadati</taxon>
        <taxon>Pseudomonadota</taxon>
        <taxon>Betaproteobacteria</taxon>
        <taxon>Burkholderiales</taxon>
        <taxon>Burkholderiaceae</taxon>
        <taxon>Trinickia</taxon>
    </lineage>
</organism>